<gene>
    <name evidence="3" type="ORF">DKK76_05585</name>
    <name evidence="2" type="ORF">FPB0191_01169</name>
</gene>
<dbReference type="SUPFAM" id="SSF52317">
    <property type="entry name" value="Class I glutamine amidotransferase-like"/>
    <property type="match status" value="1"/>
</dbReference>
<proteinExistence type="predicted"/>
<dbReference type="GO" id="GO:0005829">
    <property type="term" value="C:cytosol"/>
    <property type="evidence" value="ECO:0007669"/>
    <property type="project" value="TreeGrafter"/>
</dbReference>
<dbReference type="EMBL" id="CP009056">
    <property type="protein sequence ID" value="AJA44993.1"/>
    <property type="molecule type" value="Genomic_DNA"/>
</dbReference>
<dbReference type="CDD" id="cd01741">
    <property type="entry name" value="GATase1_1"/>
    <property type="match status" value="1"/>
</dbReference>
<dbReference type="OrthoDB" id="9813383at2"/>
<dbReference type="PANTHER" id="PTHR42695:SF5">
    <property type="entry name" value="GLUTAMINE AMIDOTRANSFERASE YLR126C-RELATED"/>
    <property type="match status" value="1"/>
</dbReference>
<dbReference type="InterPro" id="IPR044992">
    <property type="entry name" value="ChyE-like"/>
</dbReference>
<dbReference type="RefSeq" id="WP_039104605.1">
    <property type="nucleotide sequence ID" value="NZ_CAMKYH010000025.1"/>
</dbReference>
<dbReference type="GO" id="GO:0016740">
    <property type="term" value="F:transferase activity"/>
    <property type="evidence" value="ECO:0007669"/>
    <property type="project" value="UniProtKB-KW"/>
</dbReference>
<feature type="domain" description="Glutamine amidotransferase" evidence="1">
    <location>
        <begin position="39"/>
        <end position="184"/>
    </location>
</feature>
<name>A0A0A7S0L3_FRIPE</name>
<keyword evidence="2" id="KW-0808">Transferase</keyword>
<dbReference type="FunFam" id="3.40.50.880:FF:000033">
    <property type="entry name" value="Glutamine amidotransferase class-I"/>
    <property type="match status" value="1"/>
</dbReference>
<evidence type="ECO:0000313" key="4">
    <source>
        <dbReference type="Proteomes" id="UP000030901"/>
    </source>
</evidence>
<dbReference type="Proteomes" id="UP000247838">
    <property type="component" value="Unassembled WGS sequence"/>
</dbReference>
<dbReference type="PANTHER" id="PTHR42695">
    <property type="entry name" value="GLUTAMINE AMIDOTRANSFERASE YLR126C-RELATED"/>
    <property type="match status" value="1"/>
</dbReference>
<dbReference type="Gene3D" id="3.40.50.880">
    <property type="match status" value="1"/>
</dbReference>
<protein>
    <submittedName>
        <fullName evidence="2 3">Glutamine amidotransferase</fullName>
        <ecNumber evidence="2 3">6.3.5.2</ecNumber>
    </submittedName>
</protein>
<keyword evidence="2" id="KW-0315">Glutamine amidotransferase</keyword>
<evidence type="ECO:0000259" key="1">
    <source>
        <dbReference type="Pfam" id="PF00117"/>
    </source>
</evidence>
<keyword evidence="4" id="KW-1185">Reference proteome</keyword>
<dbReference type="InterPro" id="IPR029062">
    <property type="entry name" value="Class_I_gatase-like"/>
</dbReference>
<reference evidence="2 4" key="1">
    <citation type="journal article" date="2014" name="Appl. Environ. Microbiol.">
        <title>Gut symbionts from distinct hosts exhibit genotoxic activity via divergent colibactin biosynthetic pathways.</title>
        <authorList>
            <person name="Engel P."/>
            <person name="Vizcaino M.I."/>
            <person name="Crawford J.M."/>
        </authorList>
    </citation>
    <scope>NUCLEOTIDE SEQUENCE [LARGE SCALE GENOMIC DNA]</scope>
    <source>
        <strain evidence="2 4">PEB0191</strain>
    </source>
</reference>
<dbReference type="GO" id="GO:0003922">
    <property type="term" value="F:GMP synthase (glutamine-hydrolyzing) activity"/>
    <property type="evidence" value="ECO:0007669"/>
    <property type="project" value="UniProtKB-EC"/>
</dbReference>
<accession>A0A0A7S0L3</accession>
<keyword evidence="2" id="KW-0436">Ligase</keyword>
<dbReference type="AlphaFoldDB" id="A0A0A7S0L3"/>
<dbReference type="InterPro" id="IPR017926">
    <property type="entry name" value="GATASE"/>
</dbReference>
<dbReference type="EMBL" id="QGLM01000013">
    <property type="protein sequence ID" value="PXY95253.1"/>
    <property type="molecule type" value="Genomic_DNA"/>
</dbReference>
<dbReference type="HOGENOM" id="CLU_054974_1_0_6"/>
<evidence type="ECO:0000313" key="2">
    <source>
        <dbReference type="EMBL" id="AJA44993.1"/>
    </source>
</evidence>
<evidence type="ECO:0000313" key="3">
    <source>
        <dbReference type="EMBL" id="PXY95253.1"/>
    </source>
</evidence>
<dbReference type="STRING" id="1267021.FPB0191_01169"/>
<sequence length="239" mass="27257">MHIHFVIHEAFEAPGVYLTWAQQHHYQITYSRVYLDELLPKDVKDIDLLIIMGGPQSPATSIDECPYYDSKAEQQLIYDAIQANKMVLGVCLGAQLIGQALGANYEHSPEKEIGKYPITMTHIGQNHPLFSHFGSQLEVGHWHSDMPGLTADAVILAHSEGCPRQIIAYSDRVYGFQCHLEFTTEIIEMLISNTQNDLRHATKYRFVDTVETLRSHDYNDMNQKLCVFLDKLVAMYKSK</sequence>
<dbReference type="Pfam" id="PF00117">
    <property type="entry name" value="GATase"/>
    <property type="match status" value="1"/>
</dbReference>
<reference evidence="3 5" key="2">
    <citation type="submission" date="2018-05" db="EMBL/GenBank/DDBJ databases">
        <title>Reference genomes for bee gut microbiota database.</title>
        <authorList>
            <person name="Ellegaard K.M."/>
        </authorList>
    </citation>
    <scope>NUCLEOTIDE SEQUENCE [LARGE SCALE GENOMIC DNA]</scope>
    <source>
        <strain evidence="3 5">ESL0167</strain>
    </source>
</reference>
<dbReference type="Proteomes" id="UP000030901">
    <property type="component" value="Chromosome"/>
</dbReference>
<dbReference type="KEGG" id="fpp:FPB0191_01169"/>
<dbReference type="PROSITE" id="PS51273">
    <property type="entry name" value="GATASE_TYPE_1"/>
    <property type="match status" value="1"/>
</dbReference>
<dbReference type="NCBIfam" id="NF006098">
    <property type="entry name" value="PRK08250.1"/>
    <property type="match status" value="1"/>
</dbReference>
<dbReference type="EC" id="6.3.5.2" evidence="2 3"/>
<organism evidence="2 4">
    <name type="scientific">Frischella perrara</name>
    <dbReference type="NCBI Taxonomy" id="1267021"/>
    <lineage>
        <taxon>Bacteria</taxon>
        <taxon>Pseudomonadati</taxon>
        <taxon>Pseudomonadota</taxon>
        <taxon>Gammaproteobacteria</taxon>
        <taxon>Orbales</taxon>
        <taxon>Orbaceae</taxon>
        <taxon>Frischella</taxon>
    </lineage>
</organism>
<evidence type="ECO:0000313" key="5">
    <source>
        <dbReference type="Proteomes" id="UP000247838"/>
    </source>
</evidence>